<accession>A0A6I2L8G9</accession>
<proteinExistence type="predicted"/>
<dbReference type="AlphaFoldDB" id="A0A6I2L8G9"/>
<dbReference type="Proteomes" id="UP000433309">
    <property type="component" value="Unassembled WGS sequence"/>
</dbReference>
<dbReference type="RefSeq" id="WP_154383411.1">
    <property type="nucleotide sequence ID" value="NZ_WKJK01000030.1"/>
</dbReference>
<keyword evidence="2" id="KW-1185">Reference proteome</keyword>
<name>A0A6I2L8G9_9BURK</name>
<sequence length="95" mass="10730">MNKRKIDNTAEVWEAGLLGRDEAHTESAPNELDAMVDDTLGLECVSIRLQRELVNEYKRIADERGVGYLSLMRDALQGFARTEFTKAPKQYTGLV</sequence>
<comment type="caution">
    <text evidence="1">The sequence shown here is derived from an EMBL/GenBank/DDBJ whole genome shotgun (WGS) entry which is preliminary data.</text>
</comment>
<reference evidence="1 2" key="1">
    <citation type="submission" date="2019-11" db="EMBL/GenBank/DDBJ databases">
        <title>Novel species isolated from a subtropical stream in China.</title>
        <authorList>
            <person name="Lu H."/>
        </authorList>
    </citation>
    <scope>NUCLEOTIDE SEQUENCE [LARGE SCALE GENOMIC DNA]</scope>
    <source>
        <strain evidence="1 2">FT80W</strain>
    </source>
</reference>
<organism evidence="1 2">
    <name type="scientific">Duganella guangzhouensis</name>
    <dbReference type="NCBI Taxonomy" id="2666084"/>
    <lineage>
        <taxon>Bacteria</taxon>
        <taxon>Pseudomonadati</taxon>
        <taxon>Pseudomonadota</taxon>
        <taxon>Betaproteobacteria</taxon>
        <taxon>Burkholderiales</taxon>
        <taxon>Oxalobacteraceae</taxon>
        <taxon>Telluria group</taxon>
        <taxon>Duganella</taxon>
    </lineage>
</organism>
<gene>
    <name evidence="1" type="ORF">GJ699_31660</name>
</gene>
<evidence type="ECO:0000313" key="1">
    <source>
        <dbReference type="EMBL" id="MRW94535.1"/>
    </source>
</evidence>
<evidence type="ECO:0000313" key="2">
    <source>
        <dbReference type="Proteomes" id="UP000433309"/>
    </source>
</evidence>
<dbReference type="EMBL" id="WKJK01000030">
    <property type="protein sequence ID" value="MRW94535.1"/>
    <property type="molecule type" value="Genomic_DNA"/>
</dbReference>
<protein>
    <submittedName>
        <fullName evidence="1">Uncharacterized protein</fullName>
    </submittedName>
</protein>